<accession>A0ACB6Z8I7</accession>
<keyword evidence="2" id="KW-1185">Reference proteome</keyword>
<evidence type="ECO:0000313" key="1">
    <source>
        <dbReference type="EMBL" id="KAF9645663.1"/>
    </source>
</evidence>
<organism evidence="1 2">
    <name type="scientific">Thelephora ganbajun</name>
    <name type="common">Ganba fungus</name>
    <dbReference type="NCBI Taxonomy" id="370292"/>
    <lineage>
        <taxon>Eukaryota</taxon>
        <taxon>Fungi</taxon>
        <taxon>Dikarya</taxon>
        <taxon>Basidiomycota</taxon>
        <taxon>Agaricomycotina</taxon>
        <taxon>Agaricomycetes</taxon>
        <taxon>Thelephorales</taxon>
        <taxon>Thelephoraceae</taxon>
        <taxon>Thelephora</taxon>
    </lineage>
</organism>
<evidence type="ECO:0000313" key="2">
    <source>
        <dbReference type="Proteomes" id="UP000886501"/>
    </source>
</evidence>
<name>A0ACB6Z8I7_THEGA</name>
<protein>
    <submittedName>
        <fullName evidence="1">Uncharacterized protein</fullName>
    </submittedName>
</protein>
<reference evidence="1" key="2">
    <citation type="journal article" date="2020" name="Nat. Commun.">
        <title>Large-scale genome sequencing of mycorrhizal fungi provides insights into the early evolution of symbiotic traits.</title>
        <authorList>
            <person name="Miyauchi S."/>
            <person name="Kiss E."/>
            <person name="Kuo A."/>
            <person name="Drula E."/>
            <person name="Kohler A."/>
            <person name="Sanchez-Garcia M."/>
            <person name="Morin E."/>
            <person name="Andreopoulos B."/>
            <person name="Barry K.W."/>
            <person name="Bonito G."/>
            <person name="Buee M."/>
            <person name="Carver A."/>
            <person name="Chen C."/>
            <person name="Cichocki N."/>
            <person name="Clum A."/>
            <person name="Culley D."/>
            <person name="Crous P.W."/>
            <person name="Fauchery L."/>
            <person name="Girlanda M."/>
            <person name="Hayes R.D."/>
            <person name="Keri Z."/>
            <person name="LaButti K."/>
            <person name="Lipzen A."/>
            <person name="Lombard V."/>
            <person name="Magnuson J."/>
            <person name="Maillard F."/>
            <person name="Murat C."/>
            <person name="Nolan M."/>
            <person name="Ohm R.A."/>
            <person name="Pangilinan J."/>
            <person name="Pereira M.F."/>
            <person name="Perotto S."/>
            <person name="Peter M."/>
            <person name="Pfister S."/>
            <person name="Riley R."/>
            <person name="Sitrit Y."/>
            <person name="Stielow J.B."/>
            <person name="Szollosi G."/>
            <person name="Zifcakova L."/>
            <person name="Stursova M."/>
            <person name="Spatafora J.W."/>
            <person name="Tedersoo L."/>
            <person name="Vaario L.M."/>
            <person name="Yamada A."/>
            <person name="Yan M."/>
            <person name="Wang P."/>
            <person name="Xu J."/>
            <person name="Bruns T."/>
            <person name="Baldrian P."/>
            <person name="Vilgalys R."/>
            <person name="Dunand C."/>
            <person name="Henrissat B."/>
            <person name="Grigoriev I.V."/>
            <person name="Hibbett D."/>
            <person name="Nagy L.G."/>
            <person name="Martin F.M."/>
        </authorList>
    </citation>
    <scope>NUCLEOTIDE SEQUENCE</scope>
    <source>
        <strain evidence="1">P2</strain>
    </source>
</reference>
<sequence>MSLAPASTTESERPELELSLSQLLNALDKKLDNVTENNSNQTEATILKQVDDVITRISDIWRKARNVKNSFAPINKLPPETLATVAGFLKPGLQLINATAVCQYWRATLLSFPRLWNKIRSSNWVLFEAYLERSRSILLKVRLYDKRAHLAESLVPHVSRLASLAIVANNSSNFRTIARYLRKPIPTLHKLSITTPFEQDVLELPSDIGNDHFLHVKKLRLDGMSSFRAPYAFVHVTDFKWDVRSPSVQVAGLLDTMEQLPALERVEIIFRTRYVVTNPVPHLVTLAHMQRMSLRCTGEEIPPILEFLKLPSLTYLFVDTAQTSRWCPPILPNTFDQHLPNFAELPEMRVYVCNKYGRAFFQSPSQASLEHYTHPRSPGETLYLHKRKLWGGLPLHSVGKLIVTMTDWTKGLEAGWLCGLLPDLGSLEHLELEGYCGYTVDLLCEMVEMGDLLLRIRTLTVRSGEHAIRQALRFKEFTDELGLGIIVTCIPAPEFSSDDD</sequence>
<reference evidence="1" key="1">
    <citation type="submission" date="2019-10" db="EMBL/GenBank/DDBJ databases">
        <authorList>
            <consortium name="DOE Joint Genome Institute"/>
            <person name="Kuo A."/>
            <person name="Miyauchi S."/>
            <person name="Kiss E."/>
            <person name="Drula E."/>
            <person name="Kohler A."/>
            <person name="Sanchez-Garcia M."/>
            <person name="Andreopoulos B."/>
            <person name="Barry K.W."/>
            <person name="Bonito G."/>
            <person name="Buee M."/>
            <person name="Carver A."/>
            <person name="Chen C."/>
            <person name="Cichocki N."/>
            <person name="Clum A."/>
            <person name="Culley D."/>
            <person name="Crous P.W."/>
            <person name="Fauchery L."/>
            <person name="Girlanda M."/>
            <person name="Hayes R."/>
            <person name="Keri Z."/>
            <person name="Labutti K."/>
            <person name="Lipzen A."/>
            <person name="Lombard V."/>
            <person name="Magnuson J."/>
            <person name="Maillard F."/>
            <person name="Morin E."/>
            <person name="Murat C."/>
            <person name="Nolan M."/>
            <person name="Ohm R."/>
            <person name="Pangilinan J."/>
            <person name="Pereira M."/>
            <person name="Perotto S."/>
            <person name="Peter M."/>
            <person name="Riley R."/>
            <person name="Sitrit Y."/>
            <person name="Stielow B."/>
            <person name="Szollosi G."/>
            <person name="Zifcakova L."/>
            <person name="Stursova M."/>
            <person name="Spatafora J.W."/>
            <person name="Tedersoo L."/>
            <person name="Vaario L.-M."/>
            <person name="Yamada A."/>
            <person name="Yan M."/>
            <person name="Wang P."/>
            <person name="Xu J."/>
            <person name="Bruns T."/>
            <person name="Baldrian P."/>
            <person name="Vilgalys R."/>
            <person name="Henrissat B."/>
            <person name="Grigoriev I.V."/>
            <person name="Hibbett D."/>
            <person name="Nagy L.G."/>
            <person name="Martin F.M."/>
        </authorList>
    </citation>
    <scope>NUCLEOTIDE SEQUENCE</scope>
    <source>
        <strain evidence="1">P2</strain>
    </source>
</reference>
<gene>
    <name evidence="1" type="ORF">BDM02DRAFT_478080</name>
</gene>
<dbReference type="Proteomes" id="UP000886501">
    <property type="component" value="Unassembled WGS sequence"/>
</dbReference>
<dbReference type="EMBL" id="MU118082">
    <property type="protein sequence ID" value="KAF9645663.1"/>
    <property type="molecule type" value="Genomic_DNA"/>
</dbReference>
<comment type="caution">
    <text evidence="1">The sequence shown here is derived from an EMBL/GenBank/DDBJ whole genome shotgun (WGS) entry which is preliminary data.</text>
</comment>
<proteinExistence type="predicted"/>